<dbReference type="CDD" id="cd12148">
    <property type="entry name" value="fungal_TF_MHR"/>
    <property type="match status" value="1"/>
</dbReference>
<gene>
    <name evidence="1" type="ORF">ATNIH1004_003849</name>
</gene>
<accession>A0A5M9MZZ6</accession>
<evidence type="ECO:0000313" key="2">
    <source>
        <dbReference type="Proteomes" id="UP000324241"/>
    </source>
</evidence>
<evidence type="ECO:0000313" key="1">
    <source>
        <dbReference type="EMBL" id="KAA8647967.1"/>
    </source>
</evidence>
<name>A0A5M9MZZ6_9EURO</name>
<dbReference type="RefSeq" id="XP_033427328.1">
    <property type="nucleotide sequence ID" value="XM_033568522.1"/>
</dbReference>
<sequence length="394" mass="43279">MMIWRDVTAISASIRLPKSSVPPAPIAPPPNQRYRTDRQRKCRYLLPKPRHGSIGTLARSVVDLPRWSSPLLTGDVASFPPSGHLSSSPSNLDATLGLQARRIIRATGQYLDKISLLSNGVILRVDFSVLLLSTCLLTCHPDGAHRRQLDDATLYLSLKSLLAQAQAICPPFVYLIQAAILLAIYEYAHGKPDRPFVSIGGCARMAHVAGLKYPSGPMMGSGSQFREEESNSWWGTIIYPTGLTELCEMATCSNVGGFGRAAQASWLLDRLLDELDRTLQSFLAMAITLFLLHLHVLGWSAPSSASLGAALDTVTKMVADIVDSRENIPSNRPDSLTLSVYIIRATLKHIYNSPPDSGLRSAQGCLNRSLRQFDYRWNACGGFYLRAIDSERDQ</sequence>
<dbReference type="OrthoDB" id="3862662at2759"/>
<proteinExistence type="predicted"/>
<comment type="caution">
    <text evidence="1">The sequence shown here is derived from an EMBL/GenBank/DDBJ whole genome shotgun (WGS) entry which is preliminary data.</text>
</comment>
<dbReference type="VEuPathDB" id="FungiDB:EYZ11_005658"/>
<dbReference type="GeneID" id="54326551"/>
<organism evidence="1 2">
    <name type="scientific">Aspergillus tanneri</name>
    <dbReference type="NCBI Taxonomy" id="1220188"/>
    <lineage>
        <taxon>Eukaryota</taxon>
        <taxon>Fungi</taxon>
        <taxon>Dikarya</taxon>
        <taxon>Ascomycota</taxon>
        <taxon>Pezizomycotina</taxon>
        <taxon>Eurotiomycetes</taxon>
        <taxon>Eurotiomycetidae</taxon>
        <taxon>Eurotiales</taxon>
        <taxon>Aspergillaceae</taxon>
        <taxon>Aspergillus</taxon>
        <taxon>Aspergillus subgen. Circumdati</taxon>
    </lineage>
</organism>
<dbReference type="EMBL" id="QUQM01000003">
    <property type="protein sequence ID" value="KAA8647967.1"/>
    <property type="molecule type" value="Genomic_DNA"/>
</dbReference>
<dbReference type="VEuPathDB" id="FungiDB:EYZ11_005670"/>
<reference evidence="1 2" key="1">
    <citation type="submission" date="2019-08" db="EMBL/GenBank/DDBJ databases">
        <title>The genome sequence of a newly discovered highly antifungal drug resistant Aspergillus species, Aspergillus tanneri NIH 1004.</title>
        <authorList>
            <person name="Mounaud S."/>
            <person name="Singh I."/>
            <person name="Joardar V."/>
            <person name="Pakala S."/>
            <person name="Pakala S."/>
            <person name="Venepally P."/>
            <person name="Chung J.K."/>
            <person name="Losada L."/>
            <person name="Nierman W.C."/>
        </authorList>
    </citation>
    <scope>NUCLEOTIDE SEQUENCE [LARGE SCALE GENOMIC DNA]</scope>
    <source>
        <strain evidence="1 2">NIH1004</strain>
    </source>
</reference>
<dbReference type="Proteomes" id="UP000324241">
    <property type="component" value="Unassembled WGS sequence"/>
</dbReference>
<evidence type="ECO:0008006" key="3">
    <source>
        <dbReference type="Google" id="ProtNLM"/>
    </source>
</evidence>
<dbReference type="AlphaFoldDB" id="A0A5M9MZZ6"/>
<protein>
    <recommendedName>
        <fullName evidence="3">Transcription factor domain-containing protein</fullName>
    </recommendedName>
</protein>